<accession>A0ABW8SEX3</accession>
<name>A0ABW8SEX3_9CLOT</name>
<gene>
    <name evidence="1" type="ORF">ACJDU8_02405</name>
</gene>
<reference evidence="1 2" key="1">
    <citation type="submission" date="2024-11" db="EMBL/GenBank/DDBJ databases">
        <authorList>
            <person name="Heng Y.C."/>
            <person name="Lim A.C.H."/>
            <person name="Lee J.K.Y."/>
            <person name="Kittelmann S."/>
        </authorList>
    </citation>
    <scope>NUCLEOTIDE SEQUENCE [LARGE SCALE GENOMIC DNA]</scope>
    <source>
        <strain evidence="1 2">WILCCON 0269</strain>
    </source>
</reference>
<dbReference type="Proteomes" id="UP001623660">
    <property type="component" value="Unassembled WGS sequence"/>
</dbReference>
<proteinExistence type="predicted"/>
<protein>
    <submittedName>
        <fullName evidence="1">Uncharacterized protein</fullName>
    </submittedName>
</protein>
<keyword evidence="2" id="KW-1185">Reference proteome</keyword>
<dbReference type="RefSeq" id="WP_406790548.1">
    <property type="nucleotide sequence ID" value="NZ_JBJHZX010000002.1"/>
</dbReference>
<evidence type="ECO:0000313" key="1">
    <source>
        <dbReference type="EMBL" id="MFL0194428.1"/>
    </source>
</evidence>
<organism evidence="1 2">
    <name type="scientific">Candidatus Clostridium eludens</name>
    <dbReference type="NCBI Taxonomy" id="3381663"/>
    <lineage>
        <taxon>Bacteria</taxon>
        <taxon>Bacillati</taxon>
        <taxon>Bacillota</taxon>
        <taxon>Clostridia</taxon>
        <taxon>Eubacteriales</taxon>
        <taxon>Clostridiaceae</taxon>
        <taxon>Clostridium</taxon>
    </lineage>
</organism>
<evidence type="ECO:0000313" key="2">
    <source>
        <dbReference type="Proteomes" id="UP001623660"/>
    </source>
</evidence>
<sequence>MRVCFYIGIEDLAANALIETLKKGKKRFLTYNEIENYGSRVIQFLNRNGEKAILILSRESTNELFRNYSEYFEEREERGIKGIALKENKKIEDLIEQFRGYLALDVLKAFIDEKSVQVLVS</sequence>
<comment type="caution">
    <text evidence="1">The sequence shown here is derived from an EMBL/GenBank/DDBJ whole genome shotgun (WGS) entry which is preliminary data.</text>
</comment>
<dbReference type="EMBL" id="JBJHZX010000002">
    <property type="protein sequence ID" value="MFL0194428.1"/>
    <property type="molecule type" value="Genomic_DNA"/>
</dbReference>